<dbReference type="Proteomes" id="UP001732700">
    <property type="component" value="Chromosome 7C"/>
</dbReference>
<accession>A0ACD6AAL9</accession>
<evidence type="ECO:0000313" key="1">
    <source>
        <dbReference type="EnsemblPlants" id="AVESA.00010b.r2.7CG0709160.1.CDS.1"/>
    </source>
</evidence>
<name>A0ACD6AAL9_AVESA</name>
<keyword evidence="2" id="KW-1185">Reference proteome</keyword>
<reference evidence="1" key="1">
    <citation type="submission" date="2021-05" db="EMBL/GenBank/DDBJ databases">
        <authorList>
            <person name="Scholz U."/>
            <person name="Mascher M."/>
            <person name="Fiebig A."/>
        </authorList>
    </citation>
    <scope>NUCLEOTIDE SEQUENCE [LARGE SCALE GENOMIC DNA]</scope>
</reference>
<dbReference type="EnsemblPlants" id="AVESA.00010b.r2.7CG0709160.1">
    <property type="protein sequence ID" value="AVESA.00010b.r2.7CG0709160.1.CDS.1"/>
    <property type="gene ID" value="AVESA.00010b.r2.7CG0709160"/>
</dbReference>
<protein>
    <submittedName>
        <fullName evidence="1">Uncharacterized protein</fullName>
    </submittedName>
</protein>
<sequence>MLVTGESGDGRQALEDNLSGKFYRDTVVVTYKGAAMTIGKILTAFTVIDLSVNAFTGSIPGSIGELASLRGLNMSNNAFTGTIPVQLSRLTQLESLDLSSNDLYGAIPEVLASLTSLAWLNVSDNRLEGTIPQRGQFLTFTTDSFQGNAGLCGKPLPKQCDPEVPSTDSEHDNKSGDRVDTIAMYLVVGSGYGLGFGVAILFQVLGKSWCRKQRVVD</sequence>
<proteinExistence type="predicted"/>
<organism evidence="1 2">
    <name type="scientific">Avena sativa</name>
    <name type="common">Oat</name>
    <dbReference type="NCBI Taxonomy" id="4498"/>
    <lineage>
        <taxon>Eukaryota</taxon>
        <taxon>Viridiplantae</taxon>
        <taxon>Streptophyta</taxon>
        <taxon>Embryophyta</taxon>
        <taxon>Tracheophyta</taxon>
        <taxon>Spermatophyta</taxon>
        <taxon>Magnoliopsida</taxon>
        <taxon>Liliopsida</taxon>
        <taxon>Poales</taxon>
        <taxon>Poaceae</taxon>
        <taxon>BOP clade</taxon>
        <taxon>Pooideae</taxon>
        <taxon>Poodae</taxon>
        <taxon>Poeae</taxon>
        <taxon>Poeae Chloroplast Group 1 (Aveneae type)</taxon>
        <taxon>Aveninae</taxon>
        <taxon>Avena</taxon>
    </lineage>
</organism>
<reference evidence="1" key="2">
    <citation type="submission" date="2025-09" db="UniProtKB">
        <authorList>
            <consortium name="EnsemblPlants"/>
        </authorList>
    </citation>
    <scope>IDENTIFICATION</scope>
</reference>
<evidence type="ECO:0000313" key="2">
    <source>
        <dbReference type="Proteomes" id="UP001732700"/>
    </source>
</evidence>